<keyword evidence="5" id="KW-1185">Reference proteome</keyword>
<feature type="region of interest" description="Disordered" evidence="1">
    <location>
        <begin position="266"/>
        <end position="316"/>
    </location>
</feature>
<dbReference type="AlphaFoldDB" id="A0AA35ZZS9"/>
<dbReference type="InterPro" id="IPR058594">
    <property type="entry name" value="PB1-like_dom_pln"/>
</dbReference>
<evidence type="ECO:0000313" key="4">
    <source>
        <dbReference type="EMBL" id="CAI9301309.1"/>
    </source>
</evidence>
<evidence type="ECO:0000259" key="2">
    <source>
        <dbReference type="Pfam" id="PF10551"/>
    </source>
</evidence>
<proteinExistence type="predicted"/>
<accession>A0AA35ZZS9</accession>
<dbReference type="Pfam" id="PF26130">
    <property type="entry name" value="PB1-like"/>
    <property type="match status" value="1"/>
</dbReference>
<evidence type="ECO:0000313" key="5">
    <source>
        <dbReference type="Proteomes" id="UP001177003"/>
    </source>
</evidence>
<name>A0AA35ZZS9_LACSI</name>
<reference evidence="4" key="1">
    <citation type="submission" date="2023-04" db="EMBL/GenBank/DDBJ databases">
        <authorList>
            <person name="Vijverberg K."/>
            <person name="Xiong W."/>
            <person name="Schranz E."/>
        </authorList>
    </citation>
    <scope>NUCLEOTIDE SEQUENCE</scope>
</reference>
<dbReference type="Proteomes" id="UP001177003">
    <property type="component" value="Chromosome 9"/>
</dbReference>
<dbReference type="EMBL" id="OX465085">
    <property type="protein sequence ID" value="CAI9301309.1"/>
    <property type="molecule type" value="Genomic_DNA"/>
</dbReference>
<dbReference type="PANTHER" id="PTHR31973">
    <property type="entry name" value="POLYPROTEIN, PUTATIVE-RELATED"/>
    <property type="match status" value="1"/>
</dbReference>
<sequence length="797" mass="91555">MVFVMWHIRPKREVVDVSTVYAGAPTWFSIKLHHGGKFTKLPDIKYIGGEVRYVDYLDIDEFSVHELDAIMLDLGYPDPRNSEFADESPVIYYHFRIPNGDFQFGLRALGNDQDVINLSKYIAHNKLIEVYTEHGKTNLLTYFMSPNAKGKVVIEELPENDDQGAEVEGQVHADSPMKNVNHGNGEPIGEFMSLILFGSKNDSFSPEYRRGRVGNSKIGESSCSKRLNLDYIDEVVHISKEKNDDLDGSTNVQEAATCVHIDEMDEYEGDGESEEGNQEYEEDDESQESDPNFEEYDESENSDPEYEEDERQIEDEDHMDDIMDVDNNIQDVDVDMGDFTLNVESDVEGSCINVVHGHEPEDMEVINNEEFESLDEGSDQDRERRALIKNLRKEKRCSLGVVHKQSFSVGDKFNSKKELKEAIDLHALESRRNLFFKKNDNVRLRAQCRGVVPVTNKGQVGSQATTSKRKGKELKTQKVTCGWYIHASRSNPESDWFIRTLNQTHTCLQTRKLRACTASLISKKIFDQVEANPDIPLRAIQDHFQKTYQVGVSMDKVFRAKDKARKHVTGDYTKQYELLRDYVLELQATNPDTTVKIDVCSEPNPDSPTRQFRRIYVCLGPLKKGFKACLRDLLGFDGAFMKGPFPGQVLSAVGLDSNNGIYPLAYGIVESENIESWKWFLDNLGDDLDLGRNSNFTFISDRQKGLHTAVEQIFPNAEHRYCIRHIHDNMRKRWRQTEYRDHLWRCASATTIPEFEHLMKEFSQYDKEACEWLKQIPPKHWGFSPNPNVMEIIFGDF</sequence>
<dbReference type="PANTHER" id="PTHR31973:SF190">
    <property type="entry name" value="MULE TRANSPOSASE DOMAIN-CONTAINING PROTEIN"/>
    <property type="match status" value="1"/>
</dbReference>
<gene>
    <name evidence="4" type="ORF">LSALG_LOCUS39871</name>
</gene>
<feature type="domain" description="PB1-like" evidence="3">
    <location>
        <begin position="27"/>
        <end position="134"/>
    </location>
</feature>
<dbReference type="Pfam" id="PF10551">
    <property type="entry name" value="MULE"/>
    <property type="match status" value="1"/>
</dbReference>
<evidence type="ECO:0008006" key="6">
    <source>
        <dbReference type="Google" id="ProtNLM"/>
    </source>
</evidence>
<organism evidence="4 5">
    <name type="scientific">Lactuca saligna</name>
    <name type="common">Willowleaf lettuce</name>
    <dbReference type="NCBI Taxonomy" id="75948"/>
    <lineage>
        <taxon>Eukaryota</taxon>
        <taxon>Viridiplantae</taxon>
        <taxon>Streptophyta</taxon>
        <taxon>Embryophyta</taxon>
        <taxon>Tracheophyta</taxon>
        <taxon>Spermatophyta</taxon>
        <taxon>Magnoliopsida</taxon>
        <taxon>eudicotyledons</taxon>
        <taxon>Gunneridae</taxon>
        <taxon>Pentapetalae</taxon>
        <taxon>asterids</taxon>
        <taxon>campanulids</taxon>
        <taxon>Asterales</taxon>
        <taxon>Asteraceae</taxon>
        <taxon>Cichorioideae</taxon>
        <taxon>Cichorieae</taxon>
        <taxon>Lactucinae</taxon>
        <taxon>Lactuca</taxon>
    </lineage>
</organism>
<protein>
    <recommendedName>
        <fullName evidence="6">MULE transposase domain-containing protein</fullName>
    </recommendedName>
</protein>
<evidence type="ECO:0000259" key="3">
    <source>
        <dbReference type="Pfam" id="PF26130"/>
    </source>
</evidence>
<dbReference type="InterPro" id="IPR018289">
    <property type="entry name" value="MULE_transposase_dom"/>
</dbReference>
<feature type="domain" description="MULE transposase" evidence="2">
    <location>
        <begin position="634"/>
        <end position="729"/>
    </location>
</feature>
<evidence type="ECO:0000256" key="1">
    <source>
        <dbReference type="SAM" id="MobiDB-lite"/>
    </source>
</evidence>